<feature type="non-terminal residue" evidence="1">
    <location>
        <position position="1"/>
    </location>
</feature>
<evidence type="ECO:0000313" key="1">
    <source>
        <dbReference type="EMBL" id="NEE18687.1"/>
    </source>
</evidence>
<organism evidence="1">
    <name type="scientific">Streptomyces sp. SID7499</name>
    <dbReference type="NCBI Taxonomy" id="2706086"/>
    <lineage>
        <taxon>Bacteria</taxon>
        <taxon>Bacillati</taxon>
        <taxon>Actinomycetota</taxon>
        <taxon>Actinomycetes</taxon>
        <taxon>Kitasatosporales</taxon>
        <taxon>Streptomycetaceae</taxon>
        <taxon>Streptomyces</taxon>
    </lineage>
</organism>
<dbReference type="AlphaFoldDB" id="A0A6G3XLW9"/>
<proteinExistence type="predicted"/>
<reference evidence="1" key="1">
    <citation type="submission" date="2020-01" db="EMBL/GenBank/DDBJ databases">
        <title>Insect and environment-associated Actinomycetes.</title>
        <authorList>
            <person name="Currrie C."/>
            <person name="Chevrette M."/>
            <person name="Carlson C."/>
            <person name="Stubbendieck R."/>
            <person name="Wendt-Pienkowski E."/>
        </authorList>
    </citation>
    <scope>NUCLEOTIDE SEQUENCE</scope>
    <source>
        <strain evidence="1">SID7499</strain>
    </source>
</reference>
<gene>
    <name evidence="1" type="ORF">G3M58_70970</name>
</gene>
<accession>A0A6G3XLW9</accession>
<sequence>ESELGPMKKLRRVAGVVAETENAPAPEPVAV</sequence>
<name>A0A6G3XLW9_9ACTN</name>
<protein>
    <submittedName>
        <fullName evidence="1">N-acetylneuraminate synthase</fullName>
    </submittedName>
</protein>
<comment type="caution">
    <text evidence="1">The sequence shown here is derived from an EMBL/GenBank/DDBJ whole genome shotgun (WGS) entry which is preliminary data.</text>
</comment>
<dbReference type="EMBL" id="JAAGMN010007509">
    <property type="protein sequence ID" value="NEE18687.1"/>
    <property type="molecule type" value="Genomic_DNA"/>
</dbReference>